<evidence type="ECO:0000256" key="2">
    <source>
        <dbReference type="SAM" id="SignalP"/>
    </source>
</evidence>
<dbReference type="PANTHER" id="PTHR35936">
    <property type="entry name" value="MEMBRANE-BOUND LYTIC MUREIN TRANSGLYCOSYLASE F"/>
    <property type="match status" value="1"/>
</dbReference>
<dbReference type="AlphaFoldDB" id="A0A560CIW5"/>
<dbReference type="EMBL" id="VITH01000004">
    <property type="protein sequence ID" value="TWA84813.1"/>
    <property type="molecule type" value="Genomic_DNA"/>
</dbReference>
<name>A0A560CIW5_AZOBR</name>
<dbReference type="Gene3D" id="3.40.190.10">
    <property type="entry name" value="Periplasmic binding protein-like II"/>
    <property type="match status" value="2"/>
</dbReference>
<protein>
    <submittedName>
        <fullName evidence="4">Amino acid ABC transporter substrate-binding protein (PAAT family)</fullName>
    </submittedName>
</protein>
<organism evidence="4 5">
    <name type="scientific">Azospirillum brasilense</name>
    <dbReference type="NCBI Taxonomy" id="192"/>
    <lineage>
        <taxon>Bacteria</taxon>
        <taxon>Pseudomonadati</taxon>
        <taxon>Pseudomonadota</taxon>
        <taxon>Alphaproteobacteria</taxon>
        <taxon>Rhodospirillales</taxon>
        <taxon>Azospirillaceae</taxon>
        <taxon>Azospirillum</taxon>
    </lineage>
</organism>
<reference evidence="4 5" key="1">
    <citation type="submission" date="2019-06" db="EMBL/GenBank/DDBJ databases">
        <title>Genomic Encyclopedia of Type Strains, Phase IV (KMG-V): Genome sequencing to study the core and pangenomes of soil and plant-associated prokaryotes.</title>
        <authorList>
            <person name="Whitman W."/>
        </authorList>
    </citation>
    <scope>NUCLEOTIDE SEQUENCE [LARGE SCALE GENOMIC DNA]</scope>
    <source>
        <strain evidence="4 5">BR 11650</strain>
    </source>
</reference>
<sequence>MRTRVSACLAKAMMTVAGLLAALVPALLLASNPARAENWTVASEDYFPPYNYTERGKRTGMDTEIVDALLKDIGVYPVHRPMGWPEVVRAHDENEVDVAFQFFTSPRRLERGHLIGPYRVGATVLMVRSNAEITYTGIEDLRGLRIGVVDGFEYTPEFDRSPLFERVSSSSNVVSFRRLLLGRVDAIAGDSQVLRSLADSEGRTGSVKILAKPLAMVPRYISVPKPRAEKAARLQAAYEKLKQDGTIDAIVRRWER</sequence>
<dbReference type="PANTHER" id="PTHR35936:SF25">
    <property type="entry name" value="ABC TRANSPORTER SUBSTRATE-BINDING PROTEIN"/>
    <property type="match status" value="1"/>
</dbReference>
<evidence type="ECO:0000259" key="3">
    <source>
        <dbReference type="SMART" id="SM00062"/>
    </source>
</evidence>
<comment type="caution">
    <text evidence="4">The sequence shown here is derived from an EMBL/GenBank/DDBJ whole genome shotgun (WGS) entry which is preliminary data.</text>
</comment>
<keyword evidence="1 2" id="KW-0732">Signal</keyword>
<feature type="domain" description="Solute-binding protein family 3/N-terminal" evidence="3">
    <location>
        <begin position="38"/>
        <end position="256"/>
    </location>
</feature>
<proteinExistence type="predicted"/>
<dbReference type="SMART" id="SM00062">
    <property type="entry name" value="PBPb"/>
    <property type="match status" value="1"/>
</dbReference>
<feature type="signal peptide" evidence="2">
    <location>
        <begin position="1"/>
        <end position="36"/>
    </location>
</feature>
<dbReference type="SUPFAM" id="SSF53850">
    <property type="entry name" value="Periplasmic binding protein-like II"/>
    <property type="match status" value="1"/>
</dbReference>
<dbReference type="Pfam" id="PF00497">
    <property type="entry name" value="SBP_bac_3"/>
    <property type="match status" value="1"/>
</dbReference>
<evidence type="ECO:0000313" key="5">
    <source>
        <dbReference type="Proteomes" id="UP000318529"/>
    </source>
</evidence>
<dbReference type="RefSeq" id="WP_145682232.1">
    <property type="nucleotide sequence ID" value="NZ_VITH01000004.1"/>
</dbReference>
<gene>
    <name evidence="4" type="ORF">FBZ83_10478</name>
</gene>
<accession>A0A560CIW5</accession>
<evidence type="ECO:0000256" key="1">
    <source>
        <dbReference type="ARBA" id="ARBA00022729"/>
    </source>
</evidence>
<dbReference type="Proteomes" id="UP000318529">
    <property type="component" value="Unassembled WGS sequence"/>
</dbReference>
<evidence type="ECO:0000313" key="4">
    <source>
        <dbReference type="EMBL" id="TWA84813.1"/>
    </source>
</evidence>
<feature type="chain" id="PRO_5022139636" evidence="2">
    <location>
        <begin position="37"/>
        <end position="256"/>
    </location>
</feature>
<dbReference type="InterPro" id="IPR001638">
    <property type="entry name" value="Solute-binding_3/MltF_N"/>
</dbReference>